<keyword evidence="4 7" id="KW-0812">Transmembrane</keyword>
<comment type="subcellular location">
    <subcellularLocation>
        <location evidence="1">Cell membrane</location>
        <topology evidence="1">Multi-pass membrane protein</topology>
    </subcellularLocation>
</comment>
<evidence type="ECO:0000256" key="7">
    <source>
        <dbReference type="SAM" id="Phobius"/>
    </source>
</evidence>
<dbReference type="InterPro" id="IPR050171">
    <property type="entry name" value="MFS_Transporters"/>
</dbReference>
<evidence type="ECO:0000313" key="9">
    <source>
        <dbReference type="EMBL" id="GAA4714025.1"/>
    </source>
</evidence>
<accession>A0ABP8XST5</accession>
<dbReference type="SUPFAM" id="SSF103473">
    <property type="entry name" value="MFS general substrate transporter"/>
    <property type="match status" value="1"/>
</dbReference>
<dbReference type="InterPro" id="IPR011701">
    <property type="entry name" value="MFS"/>
</dbReference>
<feature type="transmembrane region" description="Helical" evidence="7">
    <location>
        <begin position="331"/>
        <end position="353"/>
    </location>
</feature>
<feature type="transmembrane region" description="Helical" evidence="7">
    <location>
        <begin position="12"/>
        <end position="35"/>
    </location>
</feature>
<feature type="domain" description="Major facilitator superfamily (MFS) profile" evidence="8">
    <location>
        <begin position="1"/>
        <end position="383"/>
    </location>
</feature>
<dbReference type="EMBL" id="BAABIC010000040">
    <property type="protein sequence ID" value="GAA4714025.1"/>
    <property type="molecule type" value="Genomic_DNA"/>
</dbReference>
<dbReference type="PROSITE" id="PS50850">
    <property type="entry name" value="MFS"/>
    <property type="match status" value="1"/>
</dbReference>
<keyword evidence="6 7" id="KW-0472">Membrane</keyword>
<dbReference type="Pfam" id="PF07690">
    <property type="entry name" value="MFS_1"/>
    <property type="match status" value="2"/>
</dbReference>
<evidence type="ECO:0000256" key="1">
    <source>
        <dbReference type="ARBA" id="ARBA00004651"/>
    </source>
</evidence>
<feature type="transmembrane region" description="Helical" evidence="7">
    <location>
        <begin position="79"/>
        <end position="98"/>
    </location>
</feature>
<protein>
    <recommendedName>
        <fullName evidence="8">Major facilitator superfamily (MFS) profile domain-containing protein</fullName>
    </recommendedName>
</protein>
<evidence type="ECO:0000256" key="5">
    <source>
        <dbReference type="ARBA" id="ARBA00022989"/>
    </source>
</evidence>
<evidence type="ECO:0000259" key="8">
    <source>
        <dbReference type="PROSITE" id="PS50850"/>
    </source>
</evidence>
<dbReference type="InterPro" id="IPR036259">
    <property type="entry name" value="MFS_trans_sf"/>
</dbReference>
<gene>
    <name evidence="9" type="ORF">GCM10023215_66390</name>
</gene>
<feature type="transmembrane region" description="Helical" evidence="7">
    <location>
        <begin position="270"/>
        <end position="290"/>
    </location>
</feature>
<evidence type="ECO:0000256" key="6">
    <source>
        <dbReference type="ARBA" id="ARBA00023136"/>
    </source>
</evidence>
<feature type="transmembrane region" description="Helical" evidence="7">
    <location>
        <begin position="139"/>
        <end position="161"/>
    </location>
</feature>
<name>A0ABP8XST5_9PSEU</name>
<feature type="transmembrane region" description="Helical" evidence="7">
    <location>
        <begin position="167"/>
        <end position="184"/>
    </location>
</feature>
<feature type="transmembrane region" description="Helical" evidence="7">
    <location>
        <begin position="296"/>
        <end position="319"/>
    </location>
</feature>
<dbReference type="Gene3D" id="1.20.1250.20">
    <property type="entry name" value="MFS general substrate transporter like domains"/>
    <property type="match status" value="2"/>
</dbReference>
<evidence type="ECO:0000313" key="10">
    <source>
        <dbReference type="Proteomes" id="UP001500325"/>
    </source>
</evidence>
<feature type="transmembrane region" description="Helical" evidence="7">
    <location>
        <begin position="104"/>
        <end position="127"/>
    </location>
</feature>
<dbReference type="PANTHER" id="PTHR23517:SF3">
    <property type="entry name" value="INTEGRAL MEMBRANE TRANSPORT PROTEIN"/>
    <property type="match status" value="1"/>
</dbReference>
<sequence>MLSVSREQTAFRVGAGAVAITTSTVLPIFLTGALAVQISAELGFDPAGLGLVVALYFGVSALVSLPVGKVVERLGSGRTSRIAVLGAAAFMVLAAGLARNYASLVAILLCGAWCNVMGQLSSNLTLARAMPAARMGLSFGVKQASVPLATLLAGLAVPAVALTVGWRWAYVMGAALALASLAAAPRGSGPAGKDRTVPEDRATAALSVIGAAAGLGAAAATGLGIFLVASAVDRGVDPGLAGLVLTLGSVVGLLMRMLHGWLADRRTGGHVAVVAGSLLLGAGGLLLLAAPGPVALVVGTVLGFGLGWSWPGLLQFAVVRLNPSAPAAATAIVQVGVYAGGFLGPVGFGFLAAHVSFTAAWLVAAAAMLVAGGGVLLGRRMLRAHTRRSAGVVSAECPSRGTRRSRVGG</sequence>
<dbReference type="Proteomes" id="UP001500325">
    <property type="component" value="Unassembled WGS sequence"/>
</dbReference>
<reference evidence="10" key="1">
    <citation type="journal article" date="2019" name="Int. J. Syst. Evol. Microbiol.">
        <title>The Global Catalogue of Microorganisms (GCM) 10K type strain sequencing project: providing services to taxonomists for standard genome sequencing and annotation.</title>
        <authorList>
            <consortium name="The Broad Institute Genomics Platform"/>
            <consortium name="The Broad Institute Genome Sequencing Center for Infectious Disease"/>
            <person name="Wu L."/>
            <person name="Ma J."/>
        </authorList>
    </citation>
    <scope>NUCLEOTIDE SEQUENCE [LARGE SCALE GENOMIC DNA]</scope>
    <source>
        <strain evidence="10">JCM 18055</strain>
    </source>
</reference>
<dbReference type="PANTHER" id="PTHR23517">
    <property type="entry name" value="RESISTANCE PROTEIN MDTM, PUTATIVE-RELATED-RELATED"/>
    <property type="match status" value="1"/>
</dbReference>
<proteinExistence type="predicted"/>
<comment type="caution">
    <text evidence="9">The sequence shown here is derived from an EMBL/GenBank/DDBJ whole genome shotgun (WGS) entry which is preliminary data.</text>
</comment>
<organism evidence="9 10">
    <name type="scientific">Pseudonocardia yuanmonensis</name>
    <dbReference type="NCBI Taxonomy" id="1095914"/>
    <lineage>
        <taxon>Bacteria</taxon>
        <taxon>Bacillati</taxon>
        <taxon>Actinomycetota</taxon>
        <taxon>Actinomycetes</taxon>
        <taxon>Pseudonocardiales</taxon>
        <taxon>Pseudonocardiaceae</taxon>
        <taxon>Pseudonocardia</taxon>
    </lineage>
</organism>
<keyword evidence="2" id="KW-0813">Transport</keyword>
<feature type="transmembrane region" description="Helical" evidence="7">
    <location>
        <begin position="47"/>
        <end position="67"/>
    </location>
</feature>
<dbReference type="InterPro" id="IPR020846">
    <property type="entry name" value="MFS_dom"/>
</dbReference>
<keyword evidence="3" id="KW-1003">Cell membrane</keyword>
<evidence type="ECO:0000256" key="2">
    <source>
        <dbReference type="ARBA" id="ARBA00022448"/>
    </source>
</evidence>
<feature type="transmembrane region" description="Helical" evidence="7">
    <location>
        <begin position="359"/>
        <end position="378"/>
    </location>
</feature>
<keyword evidence="5 7" id="KW-1133">Transmembrane helix</keyword>
<keyword evidence="10" id="KW-1185">Reference proteome</keyword>
<feature type="transmembrane region" description="Helical" evidence="7">
    <location>
        <begin position="240"/>
        <end position="258"/>
    </location>
</feature>
<feature type="transmembrane region" description="Helical" evidence="7">
    <location>
        <begin position="205"/>
        <end position="228"/>
    </location>
</feature>
<evidence type="ECO:0000256" key="4">
    <source>
        <dbReference type="ARBA" id="ARBA00022692"/>
    </source>
</evidence>
<evidence type="ECO:0000256" key="3">
    <source>
        <dbReference type="ARBA" id="ARBA00022475"/>
    </source>
</evidence>